<name>A0A512JNH1_9HYPH</name>
<organism evidence="4 5">
    <name type="scientific">Methylobacterium gnaphalii</name>
    <dbReference type="NCBI Taxonomy" id="1010610"/>
    <lineage>
        <taxon>Bacteria</taxon>
        <taxon>Pseudomonadati</taxon>
        <taxon>Pseudomonadota</taxon>
        <taxon>Alphaproteobacteria</taxon>
        <taxon>Hyphomicrobiales</taxon>
        <taxon>Methylobacteriaceae</taxon>
        <taxon>Methylobacterium</taxon>
    </lineage>
</organism>
<evidence type="ECO:0000259" key="3">
    <source>
        <dbReference type="PROSITE" id="PS51913"/>
    </source>
</evidence>
<accession>A0A512JNH1</accession>
<reference evidence="4 5" key="1">
    <citation type="submission" date="2019-07" db="EMBL/GenBank/DDBJ databases">
        <title>Whole genome shotgun sequence of Methylobacterium gnaphalii NBRC 107716.</title>
        <authorList>
            <person name="Hosoyama A."/>
            <person name="Uohara A."/>
            <person name="Ohji S."/>
            <person name="Ichikawa N."/>
        </authorList>
    </citation>
    <scope>NUCLEOTIDE SEQUENCE [LARGE SCALE GENOMIC DNA]</scope>
    <source>
        <strain evidence="4 5">NBRC 107716</strain>
    </source>
</reference>
<sequence>MVLSEAEAEAQLLALHRQREALDRAIADLTLYLELGRRLTKEAGLGNAPAPGPAMAPGDVPLGQGGGRWNHDTDPHRADLASHQAPPERHVTAPGRAPATPDPRIMPSPAPVGASGSPPAGPPAAGAPHPVEGALSEGVLARRYGRALIEAAIQALREAGRPLHASEILAVLTSRGFSLPGHDAVAALNTRLWKRSGPGGPLARMGDAVYALAEAGGEA</sequence>
<evidence type="ECO:0000313" key="4">
    <source>
        <dbReference type="EMBL" id="GEP11478.1"/>
    </source>
</evidence>
<protein>
    <recommendedName>
        <fullName evidence="3">HTH HARE-type domain-containing protein</fullName>
    </recommendedName>
</protein>
<dbReference type="RefSeq" id="WP_147047903.1">
    <property type="nucleotide sequence ID" value="NZ_BJZV01000019.1"/>
</dbReference>
<gene>
    <name evidence="4" type="ORF">MGN01_33230</name>
</gene>
<dbReference type="PROSITE" id="PS51913">
    <property type="entry name" value="HTH_HARE"/>
    <property type="match status" value="1"/>
</dbReference>
<evidence type="ECO:0000313" key="5">
    <source>
        <dbReference type="Proteomes" id="UP000321750"/>
    </source>
</evidence>
<keyword evidence="1" id="KW-0804">Transcription</keyword>
<dbReference type="AlphaFoldDB" id="A0A512JNH1"/>
<keyword evidence="5" id="KW-1185">Reference proteome</keyword>
<dbReference type="InterPro" id="IPR007759">
    <property type="entry name" value="Asxl_HARE-HTH"/>
</dbReference>
<feature type="compositionally biased region" description="Low complexity" evidence="2">
    <location>
        <begin position="44"/>
        <end position="58"/>
    </location>
</feature>
<feature type="compositionally biased region" description="Low complexity" evidence="2">
    <location>
        <begin position="111"/>
        <end position="131"/>
    </location>
</feature>
<dbReference type="EMBL" id="BJZV01000019">
    <property type="protein sequence ID" value="GEP11478.1"/>
    <property type="molecule type" value="Genomic_DNA"/>
</dbReference>
<comment type="caution">
    <text evidence="4">The sequence shown here is derived from an EMBL/GenBank/DDBJ whole genome shotgun (WGS) entry which is preliminary data.</text>
</comment>
<feature type="compositionally biased region" description="Pro residues" evidence="2">
    <location>
        <begin position="100"/>
        <end position="110"/>
    </location>
</feature>
<dbReference type="OrthoDB" id="32898at2"/>
<proteinExistence type="predicted"/>
<feature type="region of interest" description="Disordered" evidence="2">
    <location>
        <begin position="44"/>
        <end position="131"/>
    </location>
</feature>
<feature type="compositionally biased region" description="Basic and acidic residues" evidence="2">
    <location>
        <begin position="69"/>
        <end position="91"/>
    </location>
</feature>
<dbReference type="Proteomes" id="UP000321750">
    <property type="component" value="Unassembled WGS sequence"/>
</dbReference>
<evidence type="ECO:0000256" key="2">
    <source>
        <dbReference type="SAM" id="MobiDB-lite"/>
    </source>
</evidence>
<feature type="domain" description="HTH HARE-type" evidence="3">
    <location>
        <begin position="146"/>
        <end position="215"/>
    </location>
</feature>
<evidence type="ECO:0000256" key="1">
    <source>
        <dbReference type="ARBA" id="ARBA00023163"/>
    </source>
</evidence>
<dbReference type="GO" id="GO:0006355">
    <property type="term" value="P:regulation of DNA-templated transcription"/>
    <property type="evidence" value="ECO:0007669"/>
    <property type="project" value="InterPro"/>
</dbReference>